<proteinExistence type="predicted"/>
<feature type="compositionally biased region" description="Low complexity" evidence="1">
    <location>
        <begin position="20"/>
        <end position="35"/>
    </location>
</feature>
<feature type="region of interest" description="Disordered" evidence="1">
    <location>
        <begin position="20"/>
        <end position="90"/>
    </location>
</feature>
<evidence type="ECO:0000256" key="2">
    <source>
        <dbReference type="SAM" id="SignalP"/>
    </source>
</evidence>
<evidence type="ECO:0000313" key="4">
    <source>
        <dbReference type="WBParaSite" id="jg23081"/>
    </source>
</evidence>
<dbReference type="WBParaSite" id="jg23081">
    <property type="protein sequence ID" value="jg23081"/>
    <property type="gene ID" value="jg23081"/>
</dbReference>
<evidence type="ECO:0000313" key="3">
    <source>
        <dbReference type="Proteomes" id="UP000887574"/>
    </source>
</evidence>
<protein>
    <submittedName>
        <fullName evidence="4">Uncharacterized protein</fullName>
    </submittedName>
</protein>
<dbReference type="AlphaFoldDB" id="A0A915DS47"/>
<evidence type="ECO:0000256" key="1">
    <source>
        <dbReference type="SAM" id="MobiDB-lite"/>
    </source>
</evidence>
<keyword evidence="3" id="KW-1185">Reference proteome</keyword>
<reference evidence="4" key="1">
    <citation type="submission" date="2022-11" db="UniProtKB">
        <authorList>
            <consortium name="WormBaseParasite"/>
        </authorList>
    </citation>
    <scope>IDENTIFICATION</scope>
</reference>
<dbReference type="Proteomes" id="UP000887574">
    <property type="component" value="Unplaced"/>
</dbReference>
<accession>A0A915DS47</accession>
<name>A0A915DS47_9BILA</name>
<feature type="compositionally biased region" description="Low complexity" evidence="1">
    <location>
        <begin position="155"/>
        <end position="170"/>
    </location>
</feature>
<feature type="compositionally biased region" description="Low complexity" evidence="1">
    <location>
        <begin position="65"/>
        <end position="76"/>
    </location>
</feature>
<keyword evidence="2" id="KW-0732">Signal</keyword>
<organism evidence="3 4">
    <name type="scientific">Ditylenchus dipsaci</name>
    <dbReference type="NCBI Taxonomy" id="166011"/>
    <lineage>
        <taxon>Eukaryota</taxon>
        <taxon>Metazoa</taxon>
        <taxon>Ecdysozoa</taxon>
        <taxon>Nematoda</taxon>
        <taxon>Chromadorea</taxon>
        <taxon>Rhabditida</taxon>
        <taxon>Tylenchina</taxon>
        <taxon>Tylenchomorpha</taxon>
        <taxon>Sphaerularioidea</taxon>
        <taxon>Anguinidae</taxon>
        <taxon>Anguininae</taxon>
        <taxon>Ditylenchus</taxon>
    </lineage>
</organism>
<feature type="compositionally biased region" description="Low complexity" evidence="1">
    <location>
        <begin position="178"/>
        <end position="192"/>
    </location>
</feature>
<feature type="chain" id="PRO_5037724673" evidence="2">
    <location>
        <begin position="22"/>
        <end position="218"/>
    </location>
</feature>
<feature type="region of interest" description="Disordered" evidence="1">
    <location>
        <begin position="113"/>
        <end position="199"/>
    </location>
</feature>
<sequence>MKSVVVYLMMLYLAMVNQCSPSPVSSTTTTSGGSPKRTKKQSVAGQNMPILPPAVEELQQKHRQSQSSQQRGSTGSVLSSERGSVGSLSYKKKPSNIVVQAPSVEDQNIPVTVYSQSPGTTTAPHTHKHSSPTRGQSPKGIGTPSVTQPGAPMSPLAFANPHAAAAPQSPKSKHASTPPFSSAPQSISQQQPVAGHQISPLAQSSAQFYQQAQILKYQ</sequence>
<feature type="signal peptide" evidence="2">
    <location>
        <begin position="1"/>
        <end position="21"/>
    </location>
</feature>
<feature type="compositionally biased region" description="Polar residues" evidence="1">
    <location>
        <begin position="113"/>
        <end position="124"/>
    </location>
</feature>